<organism evidence="7 8">
    <name type="scientific">Zygosaccharomyces rouxii</name>
    <dbReference type="NCBI Taxonomy" id="4956"/>
    <lineage>
        <taxon>Eukaryota</taxon>
        <taxon>Fungi</taxon>
        <taxon>Dikarya</taxon>
        <taxon>Ascomycota</taxon>
        <taxon>Saccharomycotina</taxon>
        <taxon>Saccharomycetes</taxon>
        <taxon>Saccharomycetales</taxon>
        <taxon>Saccharomycetaceae</taxon>
        <taxon>Zygosaccharomyces</taxon>
    </lineage>
</organism>
<keyword evidence="3 6" id="KW-0812">Transmembrane</keyword>
<keyword evidence="4 6" id="KW-1133">Transmembrane helix</keyword>
<comment type="caution">
    <text evidence="7">The sequence shown here is derived from an EMBL/GenBank/DDBJ whole genome shotgun (WGS) entry which is preliminary data.</text>
</comment>
<name>A0A1Q3AG87_ZYGRO</name>
<protein>
    <recommendedName>
        <fullName evidence="6">Dolichyl-diphosphooligosaccharide-protein glycosyltransferase subunit OST5</fullName>
    </recommendedName>
</protein>
<dbReference type="Proteomes" id="UP000187013">
    <property type="component" value="Unassembled WGS sequence"/>
</dbReference>
<evidence type="ECO:0000256" key="3">
    <source>
        <dbReference type="ARBA" id="ARBA00022692"/>
    </source>
</evidence>
<feature type="transmembrane region" description="Helical" evidence="6">
    <location>
        <begin position="28"/>
        <end position="48"/>
    </location>
</feature>
<evidence type="ECO:0000256" key="1">
    <source>
        <dbReference type="ARBA" id="ARBA00004141"/>
    </source>
</evidence>
<dbReference type="GO" id="GO:0006487">
    <property type="term" value="P:protein N-linked glycosylation"/>
    <property type="evidence" value="ECO:0007669"/>
    <property type="project" value="UniProtKB-UniRule"/>
</dbReference>
<keyword evidence="5 6" id="KW-0472">Membrane</keyword>
<dbReference type="Pfam" id="PF05251">
    <property type="entry name" value="Ost5"/>
    <property type="match status" value="1"/>
</dbReference>
<evidence type="ECO:0000313" key="8">
    <source>
        <dbReference type="Proteomes" id="UP000187013"/>
    </source>
</evidence>
<comment type="subunit">
    <text evidence="6">Component of the oligosaccharyltransferase (OST) complex.</text>
</comment>
<dbReference type="AlphaFoldDB" id="A0A1Q3AG87"/>
<dbReference type="EMBL" id="BDGX01000040">
    <property type="protein sequence ID" value="GAV54635.1"/>
    <property type="molecule type" value="Genomic_DNA"/>
</dbReference>
<evidence type="ECO:0000313" key="7">
    <source>
        <dbReference type="EMBL" id="GAV54635.1"/>
    </source>
</evidence>
<proteinExistence type="inferred from homology"/>
<evidence type="ECO:0000256" key="6">
    <source>
        <dbReference type="RuleBase" id="RU367008"/>
    </source>
</evidence>
<gene>
    <name evidence="7" type="ORF">ZYGR_0AN01030</name>
</gene>
<evidence type="ECO:0000256" key="5">
    <source>
        <dbReference type="ARBA" id="ARBA00023136"/>
    </source>
</evidence>
<comment type="subcellular location">
    <subcellularLocation>
        <location evidence="1 6">Membrane</location>
        <topology evidence="1 6">Multi-pass membrane protein</topology>
    </subcellularLocation>
</comment>
<dbReference type="InterPro" id="IPR007915">
    <property type="entry name" value="TMEM258/Ost5"/>
</dbReference>
<feature type="transmembrane region" description="Helical" evidence="6">
    <location>
        <begin position="60"/>
        <end position="79"/>
    </location>
</feature>
<dbReference type="GO" id="GO:0008250">
    <property type="term" value="C:oligosaccharyltransferase complex"/>
    <property type="evidence" value="ECO:0007669"/>
    <property type="project" value="UniProtKB-UniRule"/>
</dbReference>
<comment type="similarity">
    <text evidence="2 6">Belongs to the OST5 family.</text>
</comment>
<reference evidence="7 8" key="1">
    <citation type="submission" date="2016-08" db="EMBL/GenBank/DDBJ databases">
        <title>Draft genome sequence of allopolyploid Zygosaccharomyces rouxii.</title>
        <authorList>
            <person name="Watanabe J."/>
            <person name="Uehara K."/>
            <person name="Mogi Y."/>
            <person name="Tsukioka Y."/>
        </authorList>
    </citation>
    <scope>NUCLEOTIDE SEQUENCE [LARGE SCALE GENOMIC DNA]</scope>
    <source>
        <strain evidence="7 8">NBRC 110957</strain>
    </source>
</reference>
<accession>A0A1Q3AG87</accession>
<evidence type="ECO:0000256" key="4">
    <source>
        <dbReference type="ARBA" id="ARBA00022989"/>
    </source>
</evidence>
<evidence type="ECO:0000256" key="2">
    <source>
        <dbReference type="ARBA" id="ARBA00009825"/>
    </source>
</evidence>
<dbReference type="OrthoDB" id="4047914at2759"/>
<comment type="function">
    <text evidence="6">Subunit of the oligosaccharyl transferase (OST) complex that catalyzes the initial transfer of a defined glycan (Glc(3)Man(9)GlcNAc(2) in eukaryotes) from the lipid carrier dolichol-pyrophosphate to an asparagine residue within an Asn-X-Ser/Thr consensus motif in nascent polypeptide chains, the first step in protein N-glycosylation. N-glycosylation occurs cotranslationally and the complex associates with the Sec61 complex at the channel-forming translocon complex that mediates protein translocation across the endoplasmic reticulum (ER). All subunits are required for a maximal enzyme activity.</text>
</comment>
<sequence>MSYTDLKKEFKVAETFEPVFQLNSQGRYALFSLVIAVLTISMALVSAYSKKGFVIRLATFAALSGVGSMFAGIGVVFLANSLGVYV</sequence>